<feature type="region of interest" description="Disordered" evidence="5">
    <location>
        <begin position="154"/>
        <end position="327"/>
    </location>
</feature>
<keyword evidence="2" id="KW-0964">Secreted</keyword>
<comment type="subcellular location">
    <subcellularLocation>
        <location evidence="1">Secreted</location>
    </subcellularLocation>
</comment>
<keyword evidence="8" id="KW-1185">Reference proteome</keyword>
<dbReference type="AlphaFoldDB" id="A0AAV7LC79"/>
<feature type="region of interest" description="Disordered" evidence="5">
    <location>
        <begin position="1"/>
        <end position="56"/>
    </location>
</feature>
<evidence type="ECO:0000313" key="7">
    <source>
        <dbReference type="EMBL" id="KAJ1087977.1"/>
    </source>
</evidence>
<dbReference type="PANTHER" id="PTHR15427">
    <property type="entry name" value="EMILIN ELASTIN MICROFIBRIL INTERFACE-LOCATED PROTEIN ELASTIN MICROFIBRIL INTERFACER"/>
    <property type="match status" value="1"/>
</dbReference>
<dbReference type="InterPro" id="IPR050392">
    <property type="entry name" value="Collagen/C1q_domain"/>
</dbReference>
<dbReference type="EMBL" id="JANPWB010000015">
    <property type="protein sequence ID" value="KAJ1087977.1"/>
    <property type="molecule type" value="Genomic_DNA"/>
</dbReference>
<evidence type="ECO:0000256" key="1">
    <source>
        <dbReference type="ARBA" id="ARBA00004613"/>
    </source>
</evidence>
<evidence type="ECO:0000256" key="2">
    <source>
        <dbReference type="ARBA" id="ARBA00022525"/>
    </source>
</evidence>
<dbReference type="InterPro" id="IPR008160">
    <property type="entry name" value="Collagen"/>
</dbReference>
<feature type="domain" description="C1q" evidence="6">
    <location>
        <begin position="330"/>
        <end position="467"/>
    </location>
</feature>
<evidence type="ECO:0000259" key="6">
    <source>
        <dbReference type="PROSITE" id="PS50871"/>
    </source>
</evidence>
<feature type="compositionally biased region" description="Low complexity" evidence="5">
    <location>
        <begin position="299"/>
        <end position="310"/>
    </location>
</feature>
<comment type="caution">
    <text evidence="7">The sequence shown here is derived from an EMBL/GenBank/DDBJ whole genome shotgun (WGS) entry which is preliminary data.</text>
</comment>
<gene>
    <name evidence="7" type="ORF">NDU88_001136</name>
</gene>
<dbReference type="Pfam" id="PF01391">
    <property type="entry name" value="Collagen"/>
    <property type="match status" value="1"/>
</dbReference>
<dbReference type="PANTHER" id="PTHR15427:SF54">
    <property type="entry name" value="C1Q DOMAIN-CONTAINING PROTEIN"/>
    <property type="match status" value="1"/>
</dbReference>
<dbReference type="SUPFAM" id="SSF49842">
    <property type="entry name" value="TNF-like"/>
    <property type="match status" value="1"/>
</dbReference>
<dbReference type="GO" id="GO:0005581">
    <property type="term" value="C:collagen trimer"/>
    <property type="evidence" value="ECO:0007669"/>
    <property type="project" value="UniProtKB-KW"/>
</dbReference>
<keyword evidence="3" id="KW-0732">Signal</keyword>
<dbReference type="Pfam" id="PF00386">
    <property type="entry name" value="C1q"/>
    <property type="match status" value="1"/>
</dbReference>
<dbReference type="PROSITE" id="PS50871">
    <property type="entry name" value="C1Q"/>
    <property type="match status" value="1"/>
</dbReference>
<evidence type="ECO:0000256" key="4">
    <source>
        <dbReference type="ARBA" id="ARBA00023119"/>
    </source>
</evidence>
<dbReference type="Gene3D" id="2.60.120.40">
    <property type="match status" value="1"/>
</dbReference>
<dbReference type="Proteomes" id="UP001066276">
    <property type="component" value="Chromosome 11"/>
</dbReference>
<dbReference type="InterPro" id="IPR001073">
    <property type="entry name" value="C1q_dom"/>
</dbReference>
<feature type="compositionally biased region" description="Gly residues" evidence="5">
    <location>
        <begin position="192"/>
        <end position="204"/>
    </location>
</feature>
<dbReference type="SMART" id="SM00110">
    <property type="entry name" value="C1Q"/>
    <property type="match status" value="1"/>
</dbReference>
<feature type="compositionally biased region" description="Polar residues" evidence="5">
    <location>
        <begin position="1"/>
        <end position="17"/>
    </location>
</feature>
<dbReference type="InterPro" id="IPR008983">
    <property type="entry name" value="Tumour_necrosis_fac-like_dom"/>
</dbReference>
<organism evidence="7 8">
    <name type="scientific">Pleurodeles waltl</name>
    <name type="common">Iberian ribbed newt</name>
    <dbReference type="NCBI Taxonomy" id="8319"/>
    <lineage>
        <taxon>Eukaryota</taxon>
        <taxon>Metazoa</taxon>
        <taxon>Chordata</taxon>
        <taxon>Craniata</taxon>
        <taxon>Vertebrata</taxon>
        <taxon>Euteleostomi</taxon>
        <taxon>Amphibia</taxon>
        <taxon>Batrachia</taxon>
        <taxon>Caudata</taxon>
        <taxon>Salamandroidea</taxon>
        <taxon>Salamandridae</taxon>
        <taxon>Pleurodelinae</taxon>
        <taxon>Pleurodeles</taxon>
    </lineage>
</organism>
<feature type="region of interest" description="Disordered" evidence="5">
    <location>
        <begin position="116"/>
        <end position="136"/>
    </location>
</feature>
<proteinExistence type="predicted"/>
<accession>A0AAV7LC79</accession>
<feature type="compositionally biased region" description="Low complexity" evidence="5">
    <location>
        <begin position="26"/>
        <end position="35"/>
    </location>
</feature>
<dbReference type="PRINTS" id="PR00007">
    <property type="entry name" value="COMPLEMNTC1Q"/>
</dbReference>
<feature type="compositionally biased region" description="Polar residues" evidence="5">
    <location>
        <begin position="41"/>
        <end position="53"/>
    </location>
</feature>
<dbReference type="FunFam" id="2.60.120.40:FF:000001">
    <property type="entry name" value="Complement C1q B chain"/>
    <property type="match status" value="1"/>
</dbReference>
<reference evidence="7" key="1">
    <citation type="journal article" date="2022" name="bioRxiv">
        <title>Sequencing and chromosome-scale assembly of the giantPleurodeles waltlgenome.</title>
        <authorList>
            <person name="Brown T."/>
            <person name="Elewa A."/>
            <person name="Iarovenko S."/>
            <person name="Subramanian E."/>
            <person name="Araus A.J."/>
            <person name="Petzold A."/>
            <person name="Susuki M."/>
            <person name="Suzuki K.-i.T."/>
            <person name="Hayashi T."/>
            <person name="Toyoda A."/>
            <person name="Oliveira C."/>
            <person name="Osipova E."/>
            <person name="Leigh N.D."/>
            <person name="Simon A."/>
            <person name="Yun M.H."/>
        </authorList>
    </citation>
    <scope>NUCLEOTIDE SEQUENCE</scope>
    <source>
        <strain evidence="7">20211129_DDA</strain>
        <tissue evidence="7">Liver</tissue>
    </source>
</reference>
<protein>
    <recommendedName>
        <fullName evidence="6">C1q domain-containing protein</fullName>
    </recommendedName>
</protein>
<keyword evidence="4" id="KW-0176">Collagen</keyword>
<evidence type="ECO:0000256" key="5">
    <source>
        <dbReference type="SAM" id="MobiDB-lite"/>
    </source>
</evidence>
<dbReference type="GO" id="GO:0005576">
    <property type="term" value="C:extracellular region"/>
    <property type="evidence" value="ECO:0007669"/>
    <property type="project" value="UniProtKB-SubCell"/>
</dbReference>
<sequence length="467" mass="48681">MDSLNSAETGDQEQASTVPPEPDPWTPETDPPTDGGTQGGSQSSLTAPTTFPFLNNEADEVENVINLSEFKPPFPEPKQHVILEPFSTPNTDTTFTVTDGTTEENENNDTMITLLEVDKGGPSDDHSAPSLKIPKENGTELGQCFCGILRPKELSGGQGEPELKEKSGIQGLEAPKGVLGLDGRQGEKGYQGLTGGVGGQGPPGQKGESGDPCTACPKGERGDKGEPGYNGTAGPPGFVGEKGADGNPGLKGENGIVGKPGQKGSKGLKGDKGDLGEVGPKGSKGALGHLGPAGPRGNPGIHGKIGYPGHYGPPGVPGRKGEKGQCGDCTEQEHVAFSVGLQRLKSFPLPGSPVQFEKVFLNLNNGYNTKSGIFTASFEGVYFFSFHLSVMSKPLKVALFHNGKSVVQILTKQNDNHVSQASGSLLIQLEEDDEIYLQVLNASQNGLVADANTDSLFSGVLLFPIPD</sequence>
<evidence type="ECO:0000313" key="8">
    <source>
        <dbReference type="Proteomes" id="UP001066276"/>
    </source>
</evidence>
<name>A0AAV7LC79_PLEWA</name>
<evidence type="ECO:0000256" key="3">
    <source>
        <dbReference type="ARBA" id="ARBA00022729"/>
    </source>
</evidence>
<feature type="region of interest" description="Disordered" evidence="5">
    <location>
        <begin position="69"/>
        <end position="93"/>
    </location>
</feature>